<proteinExistence type="predicted"/>
<name>A0A1H5SLG4_9RHOB</name>
<evidence type="ECO:0000313" key="1">
    <source>
        <dbReference type="EMBL" id="SEF51280.1"/>
    </source>
</evidence>
<evidence type="ECO:0008006" key="3">
    <source>
        <dbReference type="Google" id="ProtNLM"/>
    </source>
</evidence>
<dbReference type="Proteomes" id="UP000236742">
    <property type="component" value="Unassembled WGS sequence"/>
</dbReference>
<gene>
    <name evidence="1" type="ORF">SAMN05421751_101601</name>
</gene>
<dbReference type="InterPro" id="IPR009945">
    <property type="entry name" value="ATPase_inh_sub_z"/>
</dbReference>
<dbReference type="PIRSF" id="PIRSF031780">
    <property type="entry name" value="UCP031780"/>
    <property type="match status" value="1"/>
</dbReference>
<organism evidence="1 2">
    <name type="scientific">Jhaorihella thermophila</name>
    <dbReference type="NCBI Taxonomy" id="488547"/>
    <lineage>
        <taxon>Bacteria</taxon>
        <taxon>Pseudomonadati</taxon>
        <taxon>Pseudomonadota</taxon>
        <taxon>Alphaproteobacteria</taxon>
        <taxon>Rhodobacterales</taxon>
        <taxon>Paracoccaceae</taxon>
        <taxon>Jhaorihella</taxon>
    </lineage>
</organism>
<dbReference type="RefSeq" id="WP_104006573.1">
    <property type="nucleotide sequence ID" value="NZ_FNVD01000001.1"/>
</dbReference>
<protein>
    <recommendedName>
        <fullName evidence="3">Aldolase</fullName>
    </recommendedName>
</protein>
<dbReference type="Gene3D" id="1.10.790.20">
    <property type="entry name" value="Domain of unknown function DUF1476"/>
    <property type="match status" value="1"/>
</dbReference>
<dbReference type="EMBL" id="FNVD01000001">
    <property type="protein sequence ID" value="SEF51280.1"/>
    <property type="molecule type" value="Genomic_DNA"/>
</dbReference>
<dbReference type="InterPro" id="IPR038293">
    <property type="entry name" value="ATPase_inh_sub_z_sf"/>
</dbReference>
<dbReference type="AlphaFoldDB" id="A0A1H5SLG4"/>
<reference evidence="1 2" key="1">
    <citation type="submission" date="2016-10" db="EMBL/GenBank/DDBJ databases">
        <authorList>
            <person name="de Groot N.N."/>
        </authorList>
    </citation>
    <scope>NUCLEOTIDE SEQUENCE [LARGE SCALE GENOMIC DNA]</scope>
    <source>
        <strain evidence="1 2">DSM 23413</strain>
    </source>
</reference>
<keyword evidence="2" id="KW-1185">Reference proteome</keyword>
<dbReference type="OrthoDB" id="9810387at2"/>
<accession>A0A1H5SLG4</accession>
<evidence type="ECO:0000313" key="2">
    <source>
        <dbReference type="Proteomes" id="UP000236742"/>
    </source>
</evidence>
<dbReference type="Pfam" id="PF07345">
    <property type="entry name" value="ATPaseInh_sub_z"/>
    <property type="match status" value="1"/>
</dbReference>
<sequence>MTTFDDRESAFEAKFAHDEEMQFKAQARCNKLLGLWAAERMGLSGEKAEEYAKTVVIADFEEPGDEDVIRKVTADLEGKVTSDEIRAKRAELLPIAKEQIMNEAAAG</sequence>